<keyword evidence="2 10" id="KW-0436">Ligase</keyword>
<evidence type="ECO:0000256" key="9">
    <source>
        <dbReference type="ARBA" id="ARBA00047890"/>
    </source>
</evidence>
<evidence type="ECO:0000256" key="3">
    <source>
        <dbReference type="ARBA" id="ARBA00022723"/>
    </source>
</evidence>
<evidence type="ECO:0000256" key="2">
    <source>
        <dbReference type="ARBA" id="ARBA00022598"/>
    </source>
</evidence>
<proteinExistence type="inferred from homology"/>
<dbReference type="PANTHER" id="PTHR42914">
    <property type="entry name" value="7-CYANO-7-DEAZAGUANINE SYNTHASE"/>
    <property type="match status" value="1"/>
</dbReference>
<keyword evidence="3" id="KW-0479">Metal-binding</keyword>
<keyword evidence="6" id="KW-0067">ATP-binding</keyword>
<evidence type="ECO:0000256" key="4">
    <source>
        <dbReference type="ARBA" id="ARBA00022741"/>
    </source>
</evidence>
<evidence type="ECO:0000256" key="1">
    <source>
        <dbReference type="ARBA" id="ARBA00005061"/>
    </source>
</evidence>
<dbReference type="Gene3D" id="3.40.50.620">
    <property type="entry name" value="HUPs"/>
    <property type="match status" value="1"/>
</dbReference>
<dbReference type="GO" id="GO:0005524">
    <property type="term" value="F:ATP binding"/>
    <property type="evidence" value="ECO:0007669"/>
    <property type="project" value="UniProtKB-KW"/>
</dbReference>
<feature type="non-terminal residue" evidence="10">
    <location>
        <position position="127"/>
    </location>
</feature>
<keyword evidence="4" id="KW-0547">Nucleotide-binding</keyword>
<gene>
    <name evidence="10" type="ORF">MNBD_GAMMA01-755</name>
</gene>
<dbReference type="EMBL" id="UOEW01000011">
    <property type="protein sequence ID" value="VAW32942.1"/>
    <property type="molecule type" value="Genomic_DNA"/>
</dbReference>
<evidence type="ECO:0000256" key="8">
    <source>
        <dbReference type="ARBA" id="ARBA00039149"/>
    </source>
</evidence>
<protein>
    <recommendedName>
        <fullName evidence="8">7-cyano-7-deazaguanine synthase</fullName>
        <ecNumber evidence="8">6.3.4.20</ecNumber>
    </recommendedName>
</protein>
<organism evidence="10">
    <name type="scientific">hydrothermal vent metagenome</name>
    <dbReference type="NCBI Taxonomy" id="652676"/>
    <lineage>
        <taxon>unclassified sequences</taxon>
        <taxon>metagenomes</taxon>
        <taxon>ecological metagenomes</taxon>
    </lineage>
</organism>
<comment type="similarity">
    <text evidence="7">Belongs to the QueC family.</text>
</comment>
<keyword evidence="5" id="KW-0862">Zinc</keyword>
<dbReference type="EC" id="6.3.4.20" evidence="8"/>
<dbReference type="SUPFAM" id="SSF52402">
    <property type="entry name" value="Adenine nucleotide alpha hydrolases-like"/>
    <property type="match status" value="1"/>
</dbReference>
<dbReference type="AlphaFoldDB" id="A0A3B0V2G9"/>
<evidence type="ECO:0000256" key="7">
    <source>
        <dbReference type="ARBA" id="ARBA00037993"/>
    </source>
</evidence>
<dbReference type="Pfam" id="PF06508">
    <property type="entry name" value="QueC"/>
    <property type="match status" value="1"/>
</dbReference>
<comment type="pathway">
    <text evidence="1">Purine metabolism; 7-cyano-7-deazaguanine biosynthesis.</text>
</comment>
<evidence type="ECO:0000256" key="6">
    <source>
        <dbReference type="ARBA" id="ARBA00022840"/>
    </source>
</evidence>
<dbReference type="PANTHER" id="PTHR42914:SF1">
    <property type="entry name" value="7-CYANO-7-DEAZAGUANINE SYNTHASE"/>
    <property type="match status" value="1"/>
</dbReference>
<reference evidence="10" key="1">
    <citation type="submission" date="2018-06" db="EMBL/GenBank/DDBJ databases">
        <authorList>
            <person name="Zhirakovskaya E."/>
        </authorList>
    </citation>
    <scope>NUCLEOTIDE SEQUENCE</scope>
</reference>
<dbReference type="InterPro" id="IPR014729">
    <property type="entry name" value="Rossmann-like_a/b/a_fold"/>
</dbReference>
<name>A0A3B0V2G9_9ZZZZ</name>
<dbReference type="GO" id="GO:0016874">
    <property type="term" value="F:ligase activity"/>
    <property type="evidence" value="ECO:0007669"/>
    <property type="project" value="UniProtKB-KW"/>
</dbReference>
<evidence type="ECO:0000313" key="10">
    <source>
        <dbReference type="EMBL" id="VAW32942.1"/>
    </source>
</evidence>
<comment type="catalytic activity">
    <reaction evidence="9">
        <text>7-carboxy-7-carbaguanine + NH4(+) + 2 ATP = 7-cyano-7-carbaguanine + 2 AMP + 2 diphosphate + 2 H(+)</text>
        <dbReference type="Rhea" id="RHEA:27982"/>
        <dbReference type="ChEBI" id="CHEBI:15378"/>
        <dbReference type="ChEBI" id="CHEBI:28938"/>
        <dbReference type="ChEBI" id="CHEBI:30616"/>
        <dbReference type="ChEBI" id="CHEBI:33019"/>
        <dbReference type="ChEBI" id="CHEBI:45075"/>
        <dbReference type="ChEBI" id="CHEBI:61036"/>
        <dbReference type="ChEBI" id="CHEBI:456215"/>
        <dbReference type="EC" id="6.3.4.20"/>
    </reaction>
</comment>
<sequence length="127" mass="13588">MQKKCILLLSGGLDSTTCLAVAKSQGYECYTLAIDYGQRHKSELPAAQNIATHFAAIQHKLIKIDLRAIGGSALTANIDVPDYNAADKTEIPITYVPARNTIFLSIALGYAETVGANDMFIGVNAVD</sequence>
<evidence type="ECO:0000256" key="5">
    <source>
        <dbReference type="ARBA" id="ARBA00022833"/>
    </source>
</evidence>
<accession>A0A3B0V2G9</accession>
<dbReference type="InterPro" id="IPR018317">
    <property type="entry name" value="QueC"/>
</dbReference>
<dbReference type="GO" id="GO:0046872">
    <property type="term" value="F:metal ion binding"/>
    <property type="evidence" value="ECO:0007669"/>
    <property type="project" value="UniProtKB-KW"/>
</dbReference>